<name>A0A381PCN5_9ZZZZ</name>
<dbReference type="Gene3D" id="3.10.450.50">
    <property type="match status" value="1"/>
</dbReference>
<dbReference type="AlphaFoldDB" id="A0A381PCN5"/>
<dbReference type="EMBL" id="UINC01000932">
    <property type="protein sequence ID" value="SUZ64374.1"/>
    <property type="molecule type" value="Genomic_DNA"/>
</dbReference>
<evidence type="ECO:0000313" key="2">
    <source>
        <dbReference type="EMBL" id="SUZ64374.1"/>
    </source>
</evidence>
<evidence type="ECO:0000259" key="1">
    <source>
        <dbReference type="Pfam" id="PF12680"/>
    </source>
</evidence>
<feature type="domain" description="SnoaL-like" evidence="1">
    <location>
        <begin position="11"/>
        <end position="111"/>
    </location>
</feature>
<dbReference type="SUPFAM" id="SSF54427">
    <property type="entry name" value="NTF2-like"/>
    <property type="match status" value="1"/>
</dbReference>
<reference evidence="2" key="1">
    <citation type="submission" date="2018-05" db="EMBL/GenBank/DDBJ databases">
        <authorList>
            <person name="Lanie J.A."/>
            <person name="Ng W.-L."/>
            <person name="Kazmierczak K.M."/>
            <person name="Andrzejewski T.M."/>
            <person name="Davidsen T.M."/>
            <person name="Wayne K.J."/>
            <person name="Tettelin H."/>
            <person name="Glass J.I."/>
            <person name="Rusch D."/>
            <person name="Podicherti R."/>
            <person name="Tsui H.-C.T."/>
            <person name="Winkler M.E."/>
        </authorList>
    </citation>
    <scope>NUCLEOTIDE SEQUENCE</scope>
</reference>
<organism evidence="2">
    <name type="scientific">marine metagenome</name>
    <dbReference type="NCBI Taxonomy" id="408172"/>
    <lineage>
        <taxon>unclassified sequences</taxon>
        <taxon>metagenomes</taxon>
        <taxon>ecological metagenomes</taxon>
    </lineage>
</organism>
<proteinExistence type="predicted"/>
<sequence>MNKHRFISTIKQYYEGCNTQNSALMISTFTDDVVHYFVDHSSVSTAKGLANYWCKVAPRTQARWTVDHALVEGPEAVVEWSMLWKPLLEEKHELLRGTEWFVFRDEKIAEIRSYHCNFFLNDRENRQLHDFDYIGRGYTTED</sequence>
<gene>
    <name evidence="2" type="ORF">METZ01_LOCUS17228</name>
</gene>
<accession>A0A381PCN5</accession>
<dbReference type="Pfam" id="PF12680">
    <property type="entry name" value="SnoaL_2"/>
    <property type="match status" value="1"/>
</dbReference>
<dbReference type="InterPro" id="IPR037401">
    <property type="entry name" value="SnoaL-like"/>
</dbReference>
<dbReference type="InterPro" id="IPR032710">
    <property type="entry name" value="NTF2-like_dom_sf"/>
</dbReference>
<protein>
    <recommendedName>
        <fullName evidence="1">SnoaL-like domain-containing protein</fullName>
    </recommendedName>
</protein>